<proteinExistence type="predicted"/>
<dbReference type="PANTHER" id="PTHR47718">
    <property type="entry name" value="OS01G0519700 PROTEIN"/>
    <property type="match status" value="1"/>
</dbReference>
<feature type="domain" description="MULE transposase" evidence="1">
    <location>
        <begin position="70"/>
        <end position="141"/>
    </location>
</feature>
<dbReference type="InterPro" id="IPR018289">
    <property type="entry name" value="MULE_transposase_dom"/>
</dbReference>
<organism evidence="2 3">
    <name type="scientific">Dipteronia dyeriana</name>
    <dbReference type="NCBI Taxonomy" id="168575"/>
    <lineage>
        <taxon>Eukaryota</taxon>
        <taxon>Viridiplantae</taxon>
        <taxon>Streptophyta</taxon>
        <taxon>Embryophyta</taxon>
        <taxon>Tracheophyta</taxon>
        <taxon>Spermatophyta</taxon>
        <taxon>Magnoliopsida</taxon>
        <taxon>eudicotyledons</taxon>
        <taxon>Gunneridae</taxon>
        <taxon>Pentapetalae</taxon>
        <taxon>rosids</taxon>
        <taxon>malvids</taxon>
        <taxon>Sapindales</taxon>
        <taxon>Sapindaceae</taxon>
        <taxon>Hippocastanoideae</taxon>
        <taxon>Acereae</taxon>
        <taxon>Dipteronia</taxon>
    </lineage>
</organism>
<gene>
    <name evidence="2" type="ORF">Ddye_007909</name>
</gene>
<name>A0AAE0CS44_9ROSI</name>
<dbReference type="Proteomes" id="UP001280121">
    <property type="component" value="Unassembled WGS sequence"/>
</dbReference>
<comment type="caution">
    <text evidence="2">The sequence shown here is derived from an EMBL/GenBank/DDBJ whole genome shotgun (WGS) entry which is preliminary data.</text>
</comment>
<keyword evidence="3" id="KW-1185">Reference proteome</keyword>
<evidence type="ECO:0000259" key="1">
    <source>
        <dbReference type="Pfam" id="PF10551"/>
    </source>
</evidence>
<dbReference type="AlphaFoldDB" id="A0AAE0CS44"/>
<reference evidence="2" key="1">
    <citation type="journal article" date="2023" name="Plant J.">
        <title>Genome sequences and population genomics provide insights into the demographic history, inbreeding, and mutation load of two 'living fossil' tree species of Dipteronia.</title>
        <authorList>
            <person name="Feng Y."/>
            <person name="Comes H.P."/>
            <person name="Chen J."/>
            <person name="Zhu S."/>
            <person name="Lu R."/>
            <person name="Zhang X."/>
            <person name="Li P."/>
            <person name="Qiu J."/>
            <person name="Olsen K.M."/>
            <person name="Qiu Y."/>
        </authorList>
    </citation>
    <scope>NUCLEOTIDE SEQUENCE</scope>
    <source>
        <strain evidence="2">KIB01</strain>
    </source>
</reference>
<dbReference type="PANTHER" id="PTHR47718:SF17">
    <property type="entry name" value="PROTEIN FAR1-RELATED SEQUENCE 5-LIKE"/>
    <property type="match status" value="1"/>
</dbReference>
<evidence type="ECO:0000313" key="2">
    <source>
        <dbReference type="EMBL" id="KAK2661376.1"/>
    </source>
</evidence>
<dbReference type="EMBL" id="JANJYI010000002">
    <property type="protein sequence ID" value="KAK2661376.1"/>
    <property type="molecule type" value="Genomic_DNA"/>
</dbReference>
<accession>A0AAE0CS44</accession>
<sequence>MVPRGTLPSPSVKHHLTRMVPQDSSPGWYLRMPLQQTCTSRFSIDDKDMLANIFWMDSHSRFEYQCLRDVLIFDSTYKTNAYAKPLVLFVGVNNHHMNYVFGIALLSDKTMQSYRWAINTLINFMGHKHPISMLTDRDKAM</sequence>
<protein>
    <recommendedName>
        <fullName evidence="1">MULE transposase domain-containing protein</fullName>
    </recommendedName>
</protein>
<dbReference type="Pfam" id="PF10551">
    <property type="entry name" value="MULE"/>
    <property type="match status" value="1"/>
</dbReference>
<evidence type="ECO:0000313" key="3">
    <source>
        <dbReference type="Proteomes" id="UP001280121"/>
    </source>
</evidence>